<dbReference type="InterPro" id="IPR015321">
    <property type="entry name" value="TypeI_recpt_CBD"/>
</dbReference>
<name>A0AAD4TJS7_OVIAM</name>
<feature type="transmembrane region" description="Helical" evidence="9">
    <location>
        <begin position="653"/>
        <end position="672"/>
    </location>
</feature>
<evidence type="ECO:0000256" key="10">
    <source>
        <dbReference type="SAM" id="SignalP"/>
    </source>
</evidence>
<evidence type="ECO:0000256" key="7">
    <source>
        <dbReference type="ARBA" id="ARBA00023180"/>
    </source>
</evidence>
<evidence type="ECO:0000256" key="5">
    <source>
        <dbReference type="ARBA" id="ARBA00023136"/>
    </source>
</evidence>
<evidence type="ECO:0000256" key="2">
    <source>
        <dbReference type="ARBA" id="ARBA00022692"/>
    </source>
</evidence>
<evidence type="ECO:0000313" key="12">
    <source>
        <dbReference type="EMBL" id="KAI4529088.1"/>
    </source>
</evidence>
<evidence type="ECO:0000256" key="1">
    <source>
        <dbReference type="ARBA" id="ARBA00004479"/>
    </source>
</evidence>
<protein>
    <recommendedName>
        <fullName evidence="11">Fibronectin type-III domain-containing protein</fullName>
    </recommendedName>
</protein>
<proteinExistence type="predicted"/>
<keyword evidence="4 9" id="KW-1133">Transmembrane helix</keyword>
<gene>
    <name evidence="12" type="ORF">MG293_020762</name>
</gene>
<feature type="domain" description="Fibronectin type-III" evidence="11">
    <location>
        <begin position="229"/>
        <end position="327"/>
    </location>
</feature>
<dbReference type="InterPro" id="IPR036116">
    <property type="entry name" value="FN3_sf"/>
</dbReference>
<evidence type="ECO:0000256" key="9">
    <source>
        <dbReference type="SAM" id="Phobius"/>
    </source>
</evidence>
<organism evidence="12 13">
    <name type="scientific">Ovis ammon polii</name>
    <dbReference type="NCBI Taxonomy" id="230172"/>
    <lineage>
        <taxon>Eukaryota</taxon>
        <taxon>Metazoa</taxon>
        <taxon>Chordata</taxon>
        <taxon>Craniata</taxon>
        <taxon>Vertebrata</taxon>
        <taxon>Euteleostomi</taxon>
        <taxon>Mammalia</taxon>
        <taxon>Eutheria</taxon>
        <taxon>Laurasiatheria</taxon>
        <taxon>Artiodactyla</taxon>
        <taxon>Ruminantia</taxon>
        <taxon>Pecora</taxon>
        <taxon>Bovidae</taxon>
        <taxon>Caprinae</taxon>
        <taxon>Ovis</taxon>
    </lineage>
</organism>
<evidence type="ECO:0000256" key="8">
    <source>
        <dbReference type="SAM" id="MobiDB-lite"/>
    </source>
</evidence>
<dbReference type="Proteomes" id="UP001214576">
    <property type="component" value="Unassembled WGS sequence"/>
</dbReference>
<feature type="chain" id="PRO_5042058224" description="Fibronectin type-III domain-containing protein" evidence="10">
    <location>
        <begin position="20"/>
        <end position="710"/>
    </location>
</feature>
<feature type="transmembrane region" description="Helical" evidence="9">
    <location>
        <begin position="329"/>
        <end position="352"/>
    </location>
</feature>
<keyword evidence="6" id="KW-0675">Receptor</keyword>
<evidence type="ECO:0000256" key="6">
    <source>
        <dbReference type="ARBA" id="ARBA00023170"/>
    </source>
</evidence>
<keyword evidence="7" id="KW-0325">Glycoprotein</keyword>
<evidence type="ECO:0000256" key="3">
    <source>
        <dbReference type="ARBA" id="ARBA00022729"/>
    </source>
</evidence>
<dbReference type="InterPro" id="IPR013783">
    <property type="entry name" value="Ig-like_fold"/>
</dbReference>
<sequence length="710" mass="78833">MVVLLDFVSLLVLLNSARSTVLGEMESPIVNLTLDPRKRILSWNSRRTVTQQTCTIATPLDPDTSQEPRVGAHGPHLVRNNDTYFCWFPNAVLHRGATLTVNATSEGQEFSEELAFNNSGKEGSGAQNLSCVIYNIRLMNCSWTRGPAAPADVRYQLYMWTSLHGNVSECSHYILDSAGTRVGCHFDELGEGHTTDDYFFLVNGTSSGTDIPFLDFRSVNGPRLEKYNPPANLTVKDNVSHYVIRWDAPAMRYSLSNSVLCYALDIQKTGSFSKREPVLLSRQHKNEYRLPSSDVRGEHAVRMRVRHVLFQIWSEWSSTHRFGVPEKNFLVASIGLAVGAAVLFGMALMFLCKRLSLKKKLFPPIPRVKQELAGSFLASLEETASCGGPPPSASQDPEDIFIVEETLLLASEPAKTGGKTPTPTPHPGGGEGRQLPLESQSSAAPPGGHRDSEHISWPLSCRPLSCGDRLAHGPPRAGRAPDTHLLLDDHGPRETWQCPKYTQNQQGVNVQCHFDSISLHPQRQAQFRFLVNGTSGDSEIPCRVMIHRLQEIEILAAPNITKKSCKENDSFMEWEVRSLFTEDIKYELEIQKGTDLAYKEETELKSLRLRNPGPYTVKVKAMDSLFFGRRPPGQWSAPQHLDCGSKNASFPFWLVYLLAPLGALLLVGLVFLCRRSGVRSCLDCGPMETPPIALSPHPNQHVDPGPMVCQ</sequence>
<dbReference type="SUPFAM" id="SSF49265">
    <property type="entry name" value="Fibronectin type III"/>
    <property type="match status" value="2"/>
</dbReference>
<feature type="region of interest" description="Disordered" evidence="8">
    <location>
        <begin position="412"/>
        <end position="454"/>
    </location>
</feature>
<dbReference type="Pfam" id="PF09240">
    <property type="entry name" value="IL6Ra-bind"/>
    <property type="match status" value="1"/>
</dbReference>
<evidence type="ECO:0000313" key="13">
    <source>
        <dbReference type="Proteomes" id="UP001214576"/>
    </source>
</evidence>
<comment type="caution">
    <text evidence="12">The sequence shown here is derived from an EMBL/GenBank/DDBJ whole genome shotgun (WGS) entry which is preliminary data.</text>
</comment>
<dbReference type="PANTHER" id="PTHR23037">
    <property type="entry name" value="CYTOKINE RECEPTOR"/>
    <property type="match status" value="1"/>
</dbReference>
<evidence type="ECO:0000256" key="4">
    <source>
        <dbReference type="ARBA" id="ARBA00022989"/>
    </source>
</evidence>
<dbReference type="GO" id="GO:0009897">
    <property type="term" value="C:external side of plasma membrane"/>
    <property type="evidence" value="ECO:0007669"/>
    <property type="project" value="TreeGrafter"/>
</dbReference>
<dbReference type="Pfam" id="PF18611">
    <property type="entry name" value="IL3Ra_N"/>
    <property type="match status" value="1"/>
</dbReference>
<dbReference type="PROSITE" id="PS50853">
    <property type="entry name" value="FN3"/>
    <property type="match status" value="1"/>
</dbReference>
<keyword evidence="5 9" id="KW-0472">Membrane</keyword>
<dbReference type="InterPro" id="IPR003532">
    <property type="entry name" value="Short_hematopoietin_rcpt_2_CS"/>
</dbReference>
<dbReference type="PROSITE" id="PS01356">
    <property type="entry name" value="HEMATOPO_REC_S_F2"/>
    <property type="match status" value="1"/>
</dbReference>
<keyword evidence="2 9" id="KW-0812">Transmembrane</keyword>
<dbReference type="GO" id="GO:0004896">
    <property type="term" value="F:cytokine receptor activity"/>
    <property type="evidence" value="ECO:0007669"/>
    <property type="project" value="InterPro"/>
</dbReference>
<reference evidence="12" key="1">
    <citation type="submission" date="2022-03" db="EMBL/GenBank/DDBJ databases">
        <title>Genomic analyses of argali, domestic sheep and their hybrids provide insights into chromosomal evolution, heterosis and genetic basis of agronomic traits.</title>
        <authorList>
            <person name="Li M."/>
        </authorList>
    </citation>
    <scope>NUCLEOTIDE SEQUENCE</scope>
    <source>
        <strain evidence="12">CAU-MHL-2022a</strain>
        <tissue evidence="12">Skin</tissue>
    </source>
</reference>
<keyword evidence="3 10" id="KW-0732">Signal</keyword>
<dbReference type="AlphaFoldDB" id="A0AAD4TJS7"/>
<dbReference type="EMBL" id="JAKZEL010000029">
    <property type="protein sequence ID" value="KAI4529088.1"/>
    <property type="molecule type" value="Genomic_DNA"/>
</dbReference>
<accession>A0AAD4TJS7</accession>
<dbReference type="Gene3D" id="2.60.40.10">
    <property type="entry name" value="Immunoglobulins"/>
    <property type="match status" value="4"/>
</dbReference>
<dbReference type="InterPro" id="IPR040907">
    <property type="entry name" value="IL3Ra_N"/>
</dbReference>
<dbReference type="PANTHER" id="PTHR23037:SF46">
    <property type="entry name" value="INTERLEUKIN 5 RECEPTOR SUBUNIT ALPHA"/>
    <property type="match status" value="1"/>
</dbReference>
<comment type="subcellular location">
    <subcellularLocation>
        <location evidence="1">Membrane</location>
        <topology evidence="1">Single-pass type I membrane protein</topology>
    </subcellularLocation>
</comment>
<feature type="signal peptide" evidence="10">
    <location>
        <begin position="1"/>
        <end position="19"/>
    </location>
</feature>
<evidence type="ECO:0000259" key="11">
    <source>
        <dbReference type="PROSITE" id="PS50853"/>
    </source>
</evidence>
<keyword evidence="13" id="KW-1185">Reference proteome</keyword>
<dbReference type="InterPro" id="IPR003961">
    <property type="entry name" value="FN3_dom"/>
</dbReference>